<evidence type="ECO:0000313" key="2">
    <source>
        <dbReference type="Proteomes" id="UP000307720"/>
    </source>
</evidence>
<proteinExistence type="predicted"/>
<dbReference type="Proteomes" id="UP000307720">
    <property type="component" value="Unassembled WGS sequence"/>
</dbReference>
<accession>A0AC61QXG7</accession>
<comment type="caution">
    <text evidence="1">The sequence shown here is derived from an EMBL/GenBank/DDBJ whole genome shotgun (WGS) entry which is preliminary data.</text>
</comment>
<keyword evidence="2" id="KW-1185">Reference proteome</keyword>
<protein>
    <submittedName>
        <fullName evidence="1">Uncharacterized protein</fullName>
    </submittedName>
</protein>
<dbReference type="EMBL" id="SRZB01000027">
    <property type="protein sequence ID" value="TGX97708.1"/>
    <property type="molecule type" value="Genomic_DNA"/>
</dbReference>
<name>A0AC61QXG7_9FIRM</name>
<gene>
    <name evidence="1" type="ORF">E5357_11620</name>
</gene>
<reference evidence="1" key="1">
    <citation type="submission" date="2019-04" db="EMBL/GenBank/DDBJ databases">
        <title>Microbes associate with the intestines of laboratory mice.</title>
        <authorList>
            <person name="Navarre W."/>
            <person name="Wong E."/>
            <person name="Huang K."/>
            <person name="Tropini C."/>
            <person name="Ng K."/>
            <person name="Yu B."/>
        </authorList>
    </citation>
    <scope>NUCLEOTIDE SEQUENCE</scope>
    <source>
        <strain evidence="1">NM72_1-8</strain>
    </source>
</reference>
<evidence type="ECO:0000313" key="1">
    <source>
        <dbReference type="EMBL" id="TGX97708.1"/>
    </source>
</evidence>
<organism evidence="1 2">
    <name type="scientific">Hominisplanchenecus murintestinalis</name>
    <dbReference type="NCBI Taxonomy" id="2941517"/>
    <lineage>
        <taxon>Bacteria</taxon>
        <taxon>Bacillati</taxon>
        <taxon>Bacillota</taxon>
        <taxon>Clostridia</taxon>
        <taxon>Lachnospirales</taxon>
        <taxon>Lachnospiraceae</taxon>
        <taxon>Hominisplanchenecus</taxon>
    </lineage>
</organism>
<sequence>MTPKQRKEAAMLKQQAIVNAAKADGNRALTAEEQAQFNDLQREIDEAQAEINTQERGLAGGTGAPSAPPAAIPQGNPVQTATAAAGAPQDGQRAAAEAERTRAAEIMALCRDFDIDPTEYVRNGSSLDQVRSAILDGMRQTGSPVGVQVTRDEGDTFRERATDALMMRAGVTVENPADGAQELRAMSLRDLGIECLSRDGRDVRTLLRMDPDEMYGELCRQFYNPTAAFPAILDNTIRKSIVQLYNAVPTTFQAWTTKGSLKDFKTTADHEYVIGGMGDFLLVPENGELKPMIPKTELLPNRKLDTYGRTFSMTRQAFINDDIGFLTEVPGLYAQAAKKTIDKQVYGLLYNNGKIFDGVNLFDAKHNNLIKTGCKPSQASIQSIILQMQRQKDQFGEAIYITPQHIIVPVGYEFELAVILHSAQVVGSNNNDINPLYNYPINIIQTPVLNALAGENAVPWFMVANTASAKHIQVDYLNGQETPTVRRMETPGVLGFQWDIYLDWGIAVRDFRGIAKNPGEKIVAA</sequence>